<feature type="non-terminal residue" evidence="3">
    <location>
        <position position="1"/>
    </location>
</feature>
<evidence type="ECO:0000256" key="1">
    <source>
        <dbReference type="ARBA" id="ARBA00022540"/>
    </source>
</evidence>
<dbReference type="GO" id="GO:0003743">
    <property type="term" value="F:translation initiation factor activity"/>
    <property type="evidence" value="ECO:0007669"/>
    <property type="project" value="UniProtKB-KW"/>
</dbReference>
<dbReference type="Gene3D" id="3.75.10.10">
    <property type="entry name" value="L-arginine/glycine Amidinotransferase, Chain A"/>
    <property type="match status" value="1"/>
</dbReference>
<evidence type="ECO:0000313" key="3">
    <source>
        <dbReference type="EMBL" id="GAI25814.1"/>
    </source>
</evidence>
<dbReference type="InterPro" id="IPR002769">
    <property type="entry name" value="eIF6"/>
</dbReference>
<sequence length="142" mass="14668">ERRLTELGVRVSRIPGQYTAFGNLVLANDHGAIVNPDLPDEILKLISKNLGVPVERGTIAGVKNVGAAGVATNRGMLAHPDVSNEELKHISSVLGVLTEVGTACSGVKYVGLCLVANSNGVIAGRSTTGPELGRVESALGFI</sequence>
<dbReference type="PANTHER" id="PTHR10784">
    <property type="entry name" value="TRANSLATION INITIATION FACTOR 6"/>
    <property type="match status" value="1"/>
</dbReference>
<dbReference type="Pfam" id="PF01912">
    <property type="entry name" value="eIF-6"/>
    <property type="match status" value="1"/>
</dbReference>
<evidence type="ECO:0008006" key="4">
    <source>
        <dbReference type="Google" id="ProtNLM"/>
    </source>
</evidence>
<dbReference type="AlphaFoldDB" id="X1P4H0"/>
<dbReference type="GO" id="GO:0042256">
    <property type="term" value="P:cytosolic ribosome assembly"/>
    <property type="evidence" value="ECO:0007669"/>
    <property type="project" value="InterPro"/>
</dbReference>
<gene>
    <name evidence="3" type="ORF">S06H3_37733</name>
</gene>
<protein>
    <recommendedName>
        <fullName evidence="4">Translation initiation factor IF-6</fullName>
    </recommendedName>
</protein>
<accession>X1P4H0</accession>
<dbReference type="SUPFAM" id="SSF55909">
    <property type="entry name" value="Pentein"/>
    <property type="match status" value="1"/>
</dbReference>
<organism evidence="3">
    <name type="scientific">marine sediment metagenome</name>
    <dbReference type="NCBI Taxonomy" id="412755"/>
    <lineage>
        <taxon>unclassified sequences</taxon>
        <taxon>metagenomes</taxon>
        <taxon>ecological metagenomes</taxon>
    </lineage>
</organism>
<dbReference type="NCBIfam" id="TIGR00323">
    <property type="entry name" value="eIF-6"/>
    <property type="match status" value="1"/>
</dbReference>
<dbReference type="EMBL" id="BARV01022948">
    <property type="protein sequence ID" value="GAI25814.1"/>
    <property type="molecule type" value="Genomic_DNA"/>
</dbReference>
<dbReference type="SMART" id="SM00654">
    <property type="entry name" value="eIF6"/>
    <property type="match status" value="1"/>
</dbReference>
<name>X1P4H0_9ZZZZ</name>
<evidence type="ECO:0000256" key="2">
    <source>
        <dbReference type="ARBA" id="ARBA00022917"/>
    </source>
</evidence>
<reference evidence="3" key="1">
    <citation type="journal article" date="2014" name="Front. Microbiol.">
        <title>High frequency of phylogenetically diverse reductive dehalogenase-homologous genes in deep subseafloor sedimentary metagenomes.</title>
        <authorList>
            <person name="Kawai M."/>
            <person name="Futagami T."/>
            <person name="Toyoda A."/>
            <person name="Takaki Y."/>
            <person name="Nishi S."/>
            <person name="Hori S."/>
            <person name="Arai W."/>
            <person name="Tsubouchi T."/>
            <person name="Morono Y."/>
            <person name="Uchiyama I."/>
            <person name="Ito T."/>
            <person name="Fujiyama A."/>
            <person name="Inagaki F."/>
            <person name="Takami H."/>
        </authorList>
    </citation>
    <scope>NUCLEOTIDE SEQUENCE</scope>
    <source>
        <strain evidence="3">Expedition CK06-06</strain>
    </source>
</reference>
<proteinExistence type="predicted"/>
<keyword evidence="2" id="KW-0648">Protein biosynthesis</keyword>
<dbReference type="GO" id="GO:0043022">
    <property type="term" value="F:ribosome binding"/>
    <property type="evidence" value="ECO:0007669"/>
    <property type="project" value="InterPro"/>
</dbReference>
<keyword evidence="1" id="KW-0396">Initiation factor</keyword>
<comment type="caution">
    <text evidence="3">The sequence shown here is derived from an EMBL/GenBank/DDBJ whole genome shotgun (WGS) entry which is preliminary data.</text>
</comment>